<feature type="non-terminal residue" evidence="1">
    <location>
        <position position="1"/>
    </location>
</feature>
<sequence length="163" mass="18722">MKWFAGLPPRAIHTFSDLVAIFVSQFAANHTKRLEVIDLFDIRQAKGLRVVQFGNSLILRCLSSMGEIKARVERHVEVEEDQVDRIHVEKDALTFENKGNCSHHHLGGKTDWDERKSSERFATHNYWTSHHRSVYCHVNGVSSIALAATPQRTVECYSHRLRS</sequence>
<dbReference type="EMBL" id="QJKJ01001130">
    <property type="protein sequence ID" value="RDY09084.1"/>
    <property type="molecule type" value="Genomic_DNA"/>
</dbReference>
<name>A0A371I2C0_MUCPR</name>
<accession>A0A371I2C0</accession>
<comment type="caution">
    <text evidence="1">The sequence shown here is derived from an EMBL/GenBank/DDBJ whole genome shotgun (WGS) entry which is preliminary data.</text>
</comment>
<dbReference type="Proteomes" id="UP000257109">
    <property type="component" value="Unassembled WGS sequence"/>
</dbReference>
<gene>
    <name evidence="1" type="ORF">CR513_06611</name>
</gene>
<evidence type="ECO:0000313" key="2">
    <source>
        <dbReference type="Proteomes" id="UP000257109"/>
    </source>
</evidence>
<reference evidence="1" key="1">
    <citation type="submission" date="2018-05" db="EMBL/GenBank/DDBJ databases">
        <title>Draft genome of Mucuna pruriens seed.</title>
        <authorList>
            <person name="Nnadi N.E."/>
            <person name="Vos R."/>
            <person name="Hasami M.H."/>
            <person name="Devisetty U.K."/>
            <person name="Aguiy J.C."/>
        </authorList>
    </citation>
    <scope>NUCLEOTIDE SEQUENCE [LARGE SCALE GENOMIC DNA]</scope>
    <source>
        <strain evidence="1">JCA_2017</strain>
    </source>
</reference>
<evidence type="ECO:0000313" key="1">
    <source>
        <dbReference type="EMBL" id="RDY09084.1"/>
    </source>
</evidence>
<dbReference type="AlphaFoldDB" id="A0A371I2C0"/>
<organism evidence="1 2">
    <name type="scientific">Mucuna pruriens</name>
    <name type="common">Velvet bean</name>
    <name type="synonym">Dolichos pruriens</name>
    <dbReference type="NCBI Taxonomy" id="157652"/>
    <lineage>
        <taxon>Eukaryota</taxon>
        <taxon>Viridiplantae</taxon>
        <taxon>Streptophyta</taxon>
        <taxon>Embryophyta</taxon>
        <taxon>Tracheophyta</taxon>
        <taxon>Spermatophyta</taxon>
        <taxon>Magnoliopsida</taxon>
        <taxon>eudicotyledons</taxon>
        <taxon>Gunneridae</taxon>
        <taxon>Pentapetalae</taxon>
        <taxon>rosids</taxon>
        <taxon>fabids</taxon>
        <taxon>Fabales</taxon>
        <taxon>Fabaceae</taxon>
        <taxon>Papilionoideae</taxon>
        <taxon>50 kb inversion clade</taxon>
        <taxon>NPAAA clade</taxon>
        <taxon>indigoferoid/millettioid clade</taxon>
        <taxon>Phaseoleae</taxon>
        <taxon>Mucuna</taxon>
    </lineage>
</organism>
<keyword evidence="2" id="KW-1185">Reference proteome</keyword>
<proteinExistence type="predicted"/>
<protein>
    <submittedName>
        <fullName evidence="1">Uncharacterized protein</fullName>
    </submittedName>
</protein>